<organism evidence="2 3">
    <name type="scientific">Phocaeicola vulgatus str. 3975 RP4</name>
    <dbReference type="NCBI Taxonomy" id="1339352"/>
    <lineage>
        <taxon>Bacteria</taxon>
        <taxon>Pseudomonadati</taxon>
        <taxon>Bacteroidota</taxon>
        <taxon>Bacteroidia</taxon>
        <taxon>Bacteroidales</taxon>
        <taxon>Bacteroidaceae</taxon>
        <taxon>Phocaeicola</taxon>
    </lineage>
</organism>
<dbReference type="InterPro" id="IPR045505">
    <property type="entry name" value="DUF6486"/>
</dbReference>
<dbReference type="Proteomes" id="UP000027661">
    <property type="component" value="Unassembled WGS sequence"/>
</dbReference>
<gene>
    <name evidence="2" type="ORF">M099_0883</name>
</gene>
<keyword evidence="1" id="KW-1133">Transmembrane helix</keyword>
<dbReference type="RefSeq" id="WP_151061839.1">
    <property type="nucleotide sequence ID" value="NZ_JNHM01000012.1"/>
</dbReference>
<dbReference type="Pfam" id="PF20096">
    <property type="entry name" value="DUF6486"/>
    <property type="match status" value="1"/>
</dbReference>
<dbReference type="EMBL" id="JNHM01000012">
    <property type="protein sequence ID" value="KDS55586.1"/>
    <property type="molecule type" value="Genomic_DNA"/>
</dbReference>
<keyword evidence="1" id="KW-0812">Transmembrane</keyword>
<evidence type="ECO:0008006" key="4">
    <source>
        <dbReference type="Google" id="ProtNLM"/>
    </source>
</evidence>
<keyword evidence="1" id="KW-0472">Membrane</keyword>
<reference evidence="2 3" key="1">
    <citation type="submission" date="2014-04" db="EMBL/GenBank/DDBJ databases">
        <authorList>
            <person name="Sears C."/>
            <person name="Carroll K."/>
            <person name="Sack B.R."/>
            <person name="Qadri F."/>
            <person name="Myers L.L."/>
            <person name="Chung G.-T."/>
            <person name="Escheverria P."/>
            <person name="Fraser C.M."/>
            <person name="Sadzewicz L."/>
            <person name="Shefchek K.A."/>
            <person name="Tallon L."/>
            <person name="Das S.P."/>
            <person name="Daugherty S."/>
            <person name="Mongodin E.F."/>
        </authorList>
    </citation>
    <scope>NUCLEOTIDE SEQUENCE [LARGE SCALE GENOMIC DNA]</scope>
    <source>
        <strain evidence="2 3">3975 RP4</strain>
    </source>
</reference>
<name>A0A069SLM3_PHOVU</name>
<feature type="transmembrane region" description="Helical" evidence="1">
    <location>
        <begin position="20"/>
        <end position="39"/>
    </location>
</feature>
<accession>A0A069SLM3</accession>
<dbReference type="GeneID" id="43500067"/>
<evidence type="ECO:0000256" key="1">
    <source>
        <dbReference type="SAM" id="Phobius"/>
    </source>
</evidence>
<evidence type="ECO:0000313" key="3">
    <source>
        <dbReference type="Proteomes" id="UP000027661"/>
    </source>
</evidence>
<comment type="caution">
    <text evidence="2">The sequence shown here is derived from an EMBL/GenBank/DDBJ whole genome shotgun (WGS) entry which is preliminary data.</text>
</comment>
<proteinExistence type="predicted"/>
<dbReference type="NCBIfam" id="NF033879">
    <property type="entry name" value="smalltalk"/>
    <property type="match status" value="1"/>
</dbReference>
<protein>
    <recommendedName>
        <fullName evidence="4">Smalltalk protein</fullName>
    </recommendedName>
</protein>
<dbReference type="AlphaFoldDB" id="A0A069SLM3"/>
<evidence type="ECO:0000313" key="2">
    <source>
        <dbReference type="EMBL" id="KDS55586.1"/>
    </source>
</evidence>
<sequence>MNESNHESKKITWTQILRAVIQAAIAALTALGITSCASLI</sequence>
<dbReference type="PATRIC" id="fig|1339352.3.peg.852"/>